<name>A0ABV5G125_9MICC</name>
<proteinExistence type="predicted"/>
<sequence length="88" mass="9231">MGQGLHRLLQHPHHDRPAGAGPERGADVRDRAPRAGAGSCGAGLGRPLRADRGRRGDPPRPSLPQRLPLGDRGLNSTLWPPTSALLAG</sequence>
<feature type="region of interest" description="Disordered" evidence="1">
    <location>
        <begin position="1"/>
        <end position="88"/>
    </location>
</feature>
<feature type="compositionally biased region" description="Basic and acidic residues" evidence="1">
    <location>
        <begin position="48"/>
        <end position="58"/>
    </location>
</feature>
<keyword evidence="3" id="KW-1185">Reference proteome</keyword>
<gene>
    <name evidence="2" type="ORF">ACFFX0_13745</name>
</gene>
<accession>A0ABV5G125</accession>
<evidence type="ECO:0000313" key="2">
    <source>
        <dbReference type="EMBL" id="MFB9072208.1"/>
    </source>
</evidence>
<evidence type="ECO:0000313" key="3">
    <source>
        <dbReference type="Proteomes" id="UP001589575"/>
    </source>
</evidence>
<reference evidence="2 3" key="1">
    <citation type="submission" date="2024-09" db="EMBL/GenBank/DDBJ databases">
        <authorList>
            <person name="Sun Q."/>
            <person name="Mori K."/>
        </authorList>
    </citation>
    <scope>NUCLEOTIDE SEQUENCE [LARGE SCALE GENOMIC DNA]</scope>
    <source>
        <strain evidence="2 3">CCM 7609</strain>
    </source>
</reference>
<dbReference type="Proteomes" id="UP001589575">
    <property type="component" value="Unassembled WGS sequence"/>
</dbReference>
<evidence type="ECO:0000256" key="1">
    <source>
        <dbReference type="SAM" id="MobiDB-lite"/>
    </source>
</evidence>
<dbReference type="EMBL" id="JBHMFI010000001">
    <property type="protein sequence ID" value="MFB9072208.1"/>
    <property type="molecule type" value="Genomic_DNA"/>
</dbReference>
<organism evidence="2 3">
    <name type="scientific">Citricoccus parietis</name>
    <dbReference type="NCBI Taxonomy" id="592307"/>
    <lineage>
        <taxon>Bacteria</taxon>
        <taxon>Bacillati</taxon>
        <taxon>Actinomycetota</taxon>
        <taxon>Actinomycetes</taxon>
        <taxon>Micrococcales</taxon>
        <taxon>Micrococcaceae</taxon>
        <taxon>Citricoccus</taxon>
    </lineage>
</organism>
<protein>
    <submittedName>
        <fullName evidence="2">Uncharacterized protein</fullName>
    </submittedName>
</protein>
<comment type="caution">
    <text evidence="2">The sequence shown here is derived from an EMBL/GenBank/DDBJ whole genome shotgun (WGS) entry which is preliminary data.</text>
</comment>
<feature type="compositionally biased region" description="Basic and acidic residues" evidence="1">
    <location>
        <begin position="24"/>
        <end position="33"/>
    </location>
</feature>